<proteinExistence type="predicted"/>
<sequence>MENTVLNMPLSQFIMIVIWSSIILVTIVVEIVVSGFYSLIIGLSAIPSLIIASLTRNSGLQITLEVLIFALIAALLNFLFFYYGKKYAIRKKEYPIISLVGMQGILNQKFDKPANNQVIGMLSVEGKLYRAKSIQEDLDFHEGQKVLIVDIEGNILIIDKLKNINHKEIE</sequence>
<keyword evidence="1" id="KW-1133">Transmembrane helix</keyword>
<feature type="transmembrane region" description="Helical" evidence="1">
    <location>
        <begin position="36"/>
        <end position="54"/>
    </location>
</feature>
<feature type="domain" description="NfeD-like C-terminal" evidence="2">
    <location>
        <begin position="99"/>
        <end position="160"/>
    </location>
</feature>
<feature type="transmembrane region" description="Helical" evidence="1">
    <location>
        <begin position="12"/>
        <end position="29"/>
    </location>
</feature>
<dbReference type="Gene3D" id="2.40.50.140">
    <property type="entry name" value="Nucleic acid-binding proteins"/>
    <property type="match status" value="1"/>
</dbReference>
<reference evidence="3 4" key="1">
    <citation type="submission" date="2010-03" db="EMBL/GenBank/DDBJ databases">
        <authorList>
            <person name="Glass J.I."/>
            <person name="Benders G.A."/>
            <person name="Durkin A.S."/>
            <person name="Farmerie W.G."/>
            <person name="Hlavinka K."/>
            <person name="Hostetler J."/>
            <person name="Jackson J."/>
            <person name="May M.A."/>
            <person name="Miller R.H."/>
            <person name="Paralanov V."/>
            <person name="Radune D."/>
            <person name="Szczypinski B."/>
            <person name="Brown D.R."/>
        </authorList>
    </citation>
    <scope>NUCLEOTIDE SEQUENCE [LARGE SCALE GENOMIC DNA]</scope>
    <source>
        <strain evidence="3 4">A21JP2</strain>
    </source>
</reference>
<evidence type="ECO:0000259" key="2">
    <source>
        <dbReference type="Pfam" id="PF01957"/>
    </source>
</evidence>
<organism evidence="3 4">
    <name type="scientific">Mycoplasmopsis alligatoris A21JP2</name>
    <dbReference type="NCBI Taxonomy" id="747682"/>
    <lineage>
        <taxon>Bacteria</taxon>
        <taxon>Bacillati</taxon>
        <taxon>Mycoplasmatota</taxon>
        <taxon>Mycoplasmoidales</taxon>
        <taxon>Metamycoplasmataceae</taxon>
        <taxon>Mycoplasmopsis</taxon>
    </lineage>
</organism>
<comment type="caution">
    <text evidence="3">The sequence shown here is derived from an EMBL/GenBank/DDBJ whole genome shotgun (WGS) entry which is preliminary data.</text>
</comment>
<dbReference type="InterPro" id="IPR002810">
    <property type="entry name" value="NfeD-like_C"/>
</dbReference>
<accession>D4XWP7</accession>
<dbReference type="Pfam" id="PF01957">
    <property type="entry name" value="NfeD"/>
    <property type="match status" value="1"/>
</dbReference>
<gene>
    <name evidence="3" type="primary">nfeD</name>
    <name evidence="3" type="ORF">MALL_0381</name>
</gene>
<dbReference type="AlphaFoldDB" id="D4XWP7"/>
<dbReference type="Proteomes" id="UP000004757">
    <property type="component" value="Unassembled WGS sequence"/>
</dbReference>
<dbReference type="RefSeq" id="WP_005683746.1">
    <property type="nucleotide sequence ID" value="NZ_ADNC01000027.1"/>
</dbReference>
<dbReference type="OrthoDB" id="10009413at2"/>
<name>D4XWP7_9BACT</name>
<dbReference type="STRING" id="747682.MALL_0381"/>
<keyword evidence="1" id="KW-0472">Membrane</keyword>
<dbReference type="EMBL" id="ADNC01000027">
    <property type="protein sequence ID" value="EFF41136.1"/>
    <property type="molecule type" value="Genomic_DNA"/>
</dbReference>
<keyword evidence="4" id="KW-1185">Reference proteome</keyword>
<evidence type="ECO:0000313" key="4">
    <source>
        <dbReference type="Proteomes" id="UP000004757"/>
    </source>
</evidence>
<feature type="transmembrane region" description="Helical" evidence="1">
    <location>
        <begin position="66"/>
        <end position="84"/>
    </location>
</feature>
<evidence type="ECO:0000313" key="3">
    <source>
        <dbReference type="EMBL" id="EFF41136.1"/>
    </source>
</evidence>
<protein>
    <submittedName>
        <fullName evidence="3">Nodulation efficiency protein D</fullName>
    </submittedName>
</protein>
<keyword evidence="1" id="KW-0812">Transmembrane</keyword>
<dbReference type="eggNOG" id="ENOG5030MYB">
    <property type="taxonomic scope" value="Bacteria"/>
</dbReference>
<dbReference type="InterPro" id="IPR012340">
    <property type="entry name" value="NA-bd_OB-fold"/>
</dbReference>
<evidence type="ECO:0000256" key="1">
    <source>
        <dbReference type="SAM" id="Phobius"/>
    </source>
</evidence>